<dbReference type="Gene3D" id="3.20.20.150">
    <property type="entry name" value="Divalent-metal-dependent TIM barrel enzymes"/>
    <property type="match status" value="1"/>
</dbReference>
<sequence>MQHNSIKLGISPLSWVNEVLDDLGKDTTAEQCLSEIQYAGYAGVELSKIFPSDANVLTSLLNRYNLQLASGWYSGFLANRDVSQEIEAVTAHAQLLASCGSRILVYGECGHMTDDALNVQMSHRLTLSVDQWRNYGQRLSHFAEILYERFGLKLAYHHHLMMVAQQLDEVRHLMAVTKPAVGLLLDTGHAYAAGFDYQILITEFGDRICHIHLKDVRNSIMQQVYTQGLGFNDGVRRGMFTVPGDGDVSYDALAQFVQSGQYSGWMIVEAEQDPKKANPLKMAKSAYHYVYEKILNKPINVTGQ</sequence>
<dbReference type="SUPFAM" id="SSF51658">
    <property type="entry name" value="Xylose isomerase-like"/>
    <property type="match status" value="1"/>
</dbReference>
<keyword evidence="3" id="KW-1185">Reference proteome</keyword>
<name>A0ABT6Q3X6_9PROT</name>
<dbReference type="RefSeq" id="WP_281448917.1">
    <property type="nucleotide sequence ID" value="NZ_JASBAO010000001.1"/>
</dbReference>
<dbReference type="InterPro" id="IPR036237">
    <property type="entry name" value="Xyl_isomerase-like_sf"/>
</dbReference>
<evidence type="ECO:0000313" key="2">
    <source>
        <dbReference type="EMBL" id="MDI2091834.1"/>
    </source>
</evidence>
<dbReference type="GO" id="GO:0050114">
    <property type="term" value="F:myo-inosose-2 dehydratase activity"/>
    <property type="evidence" value="ECO:0007669"/>
    <property type="project" value="UniProtKB-EC"/>
</dbReference>
<dbReference type="Proteomes" id="UP001431634">
    <property type="component" value="Unassembled WGS sequence"/>
</dbReference>
<proteinExistence type="predicted"/>
<accession>A0ABT6Q3X6</accession>
<dbReference type="InterPro" id="IPR013022">
    <property type="entry name" value="Xyl_isomerase-like_TIM-brl"/>
</dbReference>
<evidence type="ECO:0000259" key="1">
    <source>
        <dbReference type="Pfam" id="PF01261"/>
    </source>
</evidence>
<dbReference type="EMBL" id="JASBAO010000001">
    <property type="protein sequence ID" value="MDI2091834.1"/>
    <property type="molecule type" value="Genomic_DNA"/>
</dbReference>
<evidence type="ECO:0000313" key="3">
    <source>
        <dbReference type="Proteomes" id="UP001431634"/>
    </source>
</evidence>
<comment type="caution">
    <text evidence="2">The sequence shown here is derived from an EMBL/GenBank/DDBJ whole genome shotgun (WGS) entry which is preliminary data.</text>
</comment>
<organism evidence="2 3">
    <name type="scientific">Commensalibacter oyaizuii</name>
    <dbReference type="NCBI Taxonomy" id="3043873"/>
    <lineage>
        <taxon>Bacteria</taxon>
        <taxon>Pseudomonadati</taxon>
        <taxon>Pseudomonadota</taxon>
        <taxon>Alphaproteobacteria</taxon>
        <taxon>Acetobacterales</taxon>
        <taxon>Acetobacteraceae</taxon>
    </lineage>
</organism>
<dbReference type="NCBIfam" id="TIGR04379">
    <property type="entry name" value="myo_inos_iolE"/>
    <property type="match status" value="1"/>
</dbReference>
<keyword evidence="2" id="KW-0456">Lyase</keyword>
<feature type="domain" description="Xylose isomerase-like TIM barrel" evidence="1">
    <location>
        <begin position="37"/>
        <end position="278"/>
    </location>
</feature>
<protein>
    <submittedName>
        <fullName evidence="2">Myo-inosose-2 dehydratase</fullName>
        <ecNumber evidence="2">4.2.1.44</ecNumber>
    </submittedName>
</protein>
<dbReference type="PANTHER" id="PTHR12110">
    <property type="entry name" value="HYDROXYPYRUVATE ISOMERASE"/>
    <property type="match status" value="1"/>
</dbReference>
<dbReference type="InterPro" id="IPR030823">
    <property type="entry name" value="IolE/MocC"/>
</dbReference>
<dbReference type="EC" id="4.2.1.44" evidence="2"/>
<dbReference type="InterPro" id="IPR050312">
    <property type="entry name" value="IolE/XylAMocC-like"/>
</dbReference>
<reference evidence="2" key="1">
    <citation type="submission" date="2023-05" db="EMBL/GenBank/DDBJ databases">
        <title>Whole genome sequence of Commensalibacter sp.</title>
        <authorList>
            <person name="Charoenyingcharoen P."/>
            <person name="Yukphan P."/>
        </authorList>
    </citation>
    <scope>NUCLEOTIDE SEQUENCE</scope>
    <source>
        <strain evidence="2">TBRC 16381</strain>
    </source>
</reference>
<dbReference type="PANTHER" id="PTHR12110:SF41">
    <property type="entry name" value="INOSOSE DEHYDRATASE"/>
    <property type="match status" value="1"/>
</dbReference>
<gene>
    <name evidence="2" type="primary">iolE</name>
    <name evidence="2" type="ORF">QJV27_10715</name>
</gene>
<dbReference type="Pfam" id="PF01261">
    <property type="entry name" value="AP_endonuc_2"/>
    <property type="match status" value="1"/>
</dbReference>